<dbReference type="Pfam" id="PF09861">
    <property type="entry name" value="Lar_N"/>
    <property type="match status" value="1"/>
</dbReference>
<keyword evidence="3" id="KW-1185">Reference proteome</keyword>
<dbReference type="RefSeq" id="WP_289165073.1">
    <property type="nucleotide sequence ID" value="NZ_JASZZN010000015.1"/>
</dbReference>
<evidence type="ECO:0000313" key="3">
    <source>
        <dbReference type="Proteomes" id="UP001239462"/>
    </source>
</evidence>
<dbReference type="Proteomes" id="UP001239462">
    <property type="component" value="Unassembled WGS sequence"/>
</dbReference>
<name>A0ABT7PMR2_9BACT</name>
<feature type="domain" description="LarA-like N-terminal" evidence="1">
    <location>
        <begin position="24"/>
        <end position="184"/>
    </location>
</feature>
<organism evidence="2 3">
    <name type="scientific">Roseiconus lacunae</name>
    <dbReference type="NCBI Taxonomy" id="2605694"/>
    <lineage>
        <taxon>Bacteria</taxon>
        <taxon>Pseudomonadati</taxon>
        <taxon>Planctomycetota</taxon>
        <taxon>Planctomycetia</taxon>
        <taxon>Pirellulales</taxon>
        <taxon>Pirellulaceae</taxon>
        <taxon>Roseiconus</taxon>
    </lineage>
</organism>
<protein>
    <submittedName>
        <fullName evidence="2">Lactate racemase domain-containing protein</fullName>
    </submittedName>
</protein>
<dbReference type="InterPro" id="IPR018657">
    <property type="entry name" value="LarA-like_N"/>
</dbReference>
<accession>A0ABT7PMR2</accession>
<dbReference type="EMBL" id="JASZZN010000015">
    <property type="protein sequence ID" value="MDM4017576.1"/>
    <property type="molecule type" value="Genomic_DNA"/>
</dbReference>
<evidence type="ECO:0000313" key="2">
    <source>
        <dbReference type="EMBL" id="MDM4017576.1"/>
    </source>
</evidence>
<comment type="caution">
    <text evidence="2">The sequence shown here is derived from an EMBL/GenBank/DDBJ whole genome shotgun (WGS) entry which is preliminary data.</text>
</comment>
<evidence type="ECO:0000259" key="1">
    <source>
        <dbReference type="Pfam" id="PF09861"/>
    </source>
</evidence>
<gene>
    <name evidence="2" type="ORF">QTN89_19160</name>
</gene>
<dbReference type="Gene3D" id="3.40.50.11440">
    <property type="match status" value="1"/>
</dbReference>
<sequence length="423" mass="46156">MSDPGRSLPRMFCVQSSDPNRRIDDIESSVKSSVAACPALESVRSGDSVAIAVGSRGIDRIDRVVRAVVNEMACRGAKPFIVPAMGSHGGATAEGQVATLRSLGITEASVGCQIRATMETVSLGNAAGIDLFFDANASKADHVIVINRIKPHTRLIGTIQSGLCKMLMIGLGKRRGAIEFHPAFRSFDYQLETIVDDVVSLILEKTNVRFGVAVIEDAYDSIGYVDCIVAAEMISREKTLLKTAVDWMPKLPFKTADVLIIDEIGKEISGTGMDTNVIGRKWHDKMAGKNEWPKINEIYVRSLTAKTAGNASGIGIAEYTHRRVVDAIDHEKTLVNCLTANHATAAATPLWLDRDQDVLSAICVQTPQPAASRRWMWIRNTLELSNVWCSEAYRGELEQRSDLTVLDGPVAFEFDDNGQLIPR</sequence>
<reference evidence="2 3" key="1">
    <citation type="submission" date="2023-06" db="EMBL/GenBank/DDBJ databases">
        <title>Roseiconus lacunae JC819 isolated from Gulf of Mannar region, Tamil Nadu.</title>
        <authorList>
            <person name="Pk S."/>
            <person name="Ch S."/>
            <person name="Ch V.R."/>
        </authorList>
    </citation>
    <scope>NUCLEOTIDE SEQUENCE [LARGE SCALE GENOMIC DNA]</scope>
    <source>
        <strain evidence="2 3">JC819</strain>
    </source>
</reference>
<proteinExistence type="predicted"/>